<accession>A0A1H3MJA5</accession>
<keyword evidence="6" id="KW-1185">Reference proteome</keyword>
<dbReference type="InterPro" id="IPR029044">
    <property type="entry name" value="Nucleotide-diphossugar_trans"/>
</dbReference>
<dbReference type="GO" id="GO:0016779">
    <property type="term" value="F:nucleotidyltransferase activity"/>
    <property type="evidence" value="ECO:0007669"/>
    <property type="project" value="UniProtKB-KW"/>
</dbReference>
<proteinExistence type="predicted"/>
<evidence type="ECO:0000256" key="2">
    <source>
        <dbReference type="ARBA" id="ARBA00022695"/>
    </source>
</evidence>
<dbReference type="PANTHER" id="PTHR43584:SF8">
    <property type="entry name" value="N-ACETYLMURAMATE ALPHA-1-PHOSPHATE URIDYLYLTRANSFERASE"/>
    <property type="match status" value="1"/>
</dbReference>
<protein>
    <submittedName>
        <fullName evidence="5">MurNAc alpha-1-phosphate uridylyltransferase</fullName>
    </submittedName>
</protein>
<sequence>MIFAAGFGTRMGALTAHQPKPMVKVAGKPLIDHTLALAAPLGLKTVVNLHYLPHILEEHLADSGVTTLTEAPDILETGGGLRNARTHLGSGPAFTLNSDALWRGPNPLSALQAAWDPDKMDALLLLIPRENALGHKGMGDFILNKTGQITRGAGLVYSGAQIIKPELTEEINERAFSLNLVWDKLLASGRLYGLPYSGQWCDVGSPEGITRAERMLNDTPV</sequence>
<organism evidence="5 6">
    <name type="scientific">Lentibacter algarum</name>
    <dbReference type="NCBI Taxonomy" id="576131"/>
    <lineage>
        <taxon>Bacteria</taxon>
        <taxon>Pseudomonadati</taxon>
        <taxon>Pseudomonadota</taxon>
        <taxon>Alphaproteobacteria</taxon>
        <taxon>Rhodobacterales</taxon>
        <taxon>Roseobacteraceae</taxon>
        <taxon>Lentibacter</taxon>
    </lineage>
</organism>
<reference evidence="5 6" key="1">
    <citation type="submission" date="2016-10" db="EMBL/GenBank/DDBJ databases">
        <authorList>
            <person name="de Groot N.N."/>
        </authorList>
    </citation>
    <scope>NUCLEOTIDE SEQUENCE [LARGE SCALE GENOMIC DNA]</scope>
    <source>
        <strain evidence="5 6">DSM 24677</strain>
    </source>
</reference>
<dbReference type="Gene3D" id="3.90.550.10">
    <property type="entry name" value="Spore Coat Polysaccharide Biosynthesis Protein SpsA, Chain A"/>
    <property type="match status" value="1"/>
</dbReference>
<keyword evidence="3" id="KW-0460">Magnesium</keyword>
<evidence type="ECO:0000313" key="6">
    <source>
        <dbReference type="Proteomes" id="UP000199026"/>
    </source>
</evidence>
<dbReference type="Proteomes" id="UP000199026">
    <property type="component" value="Unassembled WGS sequence"/>
</dbReference>
<dbReference type="Pfam" id="PF12804">
    <property type="entry name" value="NTP_transf_3"/>
    <property type="match status" value="1"/>
</dbReference>
<dbReference type="SUPFAM" id="SSF53448">
    <property type="entry name" value="Nucleotide-diphospho-sugar transferases"/>
    <property type="match status" value="1"/>
</dbReference>
<feature type="domain" description="MobA-like NTP transferase" evidence="4">
    <location>
        <begin position="2"/>
        <end position="123"/>
    </location>
</feature>
<dbReference type="InterPro" id="IPR050065">
    <property type="entry name" value="GlmU-like"/>
</dbReference>
<dbReference type="AlphaFoldDB" id="A0A1H3MJA5"/>
<dbReference type="PANTHER" id="PTHR43584">
    <property type="entry name" value="NUCLEOTIDYL TRANSFERASE"/>
    <property type="match status" value="1"/>
</dbReference>
<dbReference type="InterPro" id="IPR025877">
    <property type="entry name" value="MobA-like_NTP_Trfase"/>
</dbReference>
<evidence type="ECO:0000313" key="5">
    <source>
        <dbReference type="EMBL" id="SDY76761.1"/>
    </source>
</evidence>
<evidence type="ECO:0000256" key="1">
    <source>
        <dbReference type="ARBA" id="ARBA00022679"/>
    </source>
</evidence>
<evidence type="ECO:0000256" key="3">
    <source>
        <dbReference type="ARBA" id="ARBA00022842"/>
    </source>
</evidence>
<evidence type="ECO:0000259" key="4">
    <source>
        <dbReference type="Pfam" id="PF12804"/>
    </source>
</evidence>
<dbReference type="CDD" id="cd06422">
    <property type="entry name" value="NTP_transferase_like_1"/>
    <property type="match status" value="1"/>
</dbReference>
<gene>
    <name evidence="5" type="ORF">SAMN05444486_103651</name>
</gene>
<keyword evidence="2 5" id="KW-0548">Nucleotidyltransferase</keyword>
<name>A0A1H3MJA5_9RHOB</name>
<dbReference type="EMBL" id="FNPR01000003">
    <property type="protein sequence ID" value="SDY76761.1"/>
    <property type="molecule type" value="Genomic_DNA"/>
</dbReference>
<dbReference type="STRING" id="576131.SAMN05444486_103651"/>
<keyword evidence="1 5" id="KW-0808">Transferase</keyword>